<name>A0A643CGC2_BALPH</name>
<feature type="region of interest" description="Disordered" evidence="1">
    <location>
        <begin position="228"/>
        <end position="275"/>
    </location>
</feature>
<organism evidence="2 3">
    <name type="scientific">Balaenoptera physalus</name>
    <name type="common">Fin whale</name>
    <name type="synonym">Balaena physalus</name>
    <dbReference type="NCBI Taxonomy" id="9770"/>
    <lineage>
        <taxon>Eukaryota</taxon>
        <taxon>Metazoa</taxon>
        <taxon>Chordata</taxon>
        <taxon>Craniata</taxon>
        <taxon>Vertebrata</taxon>
        <taxon>Euteleostomi</taxon>
        <taxon>Mammalia</taxon>
        <taxon>Eutheria</taxon>
        <taxon>Laurasiatheria</taxon>
        <taxon>Artiodactyla</taxon>
        <taxon>Whippomorpha</taxon>
        <taxon>Cetacea</taxon>
        <taxon>Mysticeti</taxon>
        <taxon>Balaenopteridae</taxon>
        <taxon>Balaenoptera</taxon>
    </lineage>
</organism>
<protein>
    <submittedName>
        <fullName evidence="2">Uncharacterized protein</fullName>
    </submittedName>
</protein>
<accession>A0A643CGC2</accession>
<comment type="caution">
    <text evidence="2">The sequence shown here is derived from an EMBL/GenBank/DDBJ whole genome shotgun (WGS) entry which is preliminary data.</text>
</comment>
<keyword evidence="3" id="KW-1185">Reference proteome</keyword>
<feature type="compositionally biased region" description="Polar residues" evidence="1">
    <location>
        <begin position="486"/>
        <end position="499"/>
    </location>
</feature>
<dbReference type="EMBL" id="SGJD01001681">
    <property type="protein sequence ID" value="KAB0398845.1"/>
    <property type="molecule type" value="Genomic_DNA"/>
</dbReference>
<dbReference type="AlphaFoldDB" id="A0A643CGC2"/>
<feature type="region of interest" description="Disordered" evidence="1">
    <location>
        <begin position="316"/>
        <end position="362"/>
    </location>
</feature>
<dbReference type="Proteomes" id="UP000437017">
    <property type="component" value="Unassembled WGS sequence"/>
</dbReference>
<feature type="non-terminal residue" evidence="2">
    <location>
        <position position="1"/>
    </location>
</feature>
<feature type="compositionally biased region" description="Basic residues" evidence="1">
    <location>
        <begin position="338"/>
        <end position="347"/>
    </location>
</feature>
<dbReference type="OrthoDB" id="10024839at2759"/>
<evidence type="ECO:0000313" key="3">
    <source>
        <dbReference type="Proteomes" id="UP000437017"/>
    </source>
</evidence>
<evidence type="ECO:0000313" key="2">
    <source>
        <dbReference type="EMBL" id="KAB0398845.1"/>
    </source>
</evidence>
<feature type="region of interest" description="Disordered" evidence="1">
    <location>
        <begin position="452"/>
        <end position="499"/>
    </location>
</feature>
<reference evidence="2 3" key="1">
    <citation type="journal article" date="2019" name="PLoS ONE">
        <title>Genomic analyses reveal an absence of contemporary introgressive admixture between fin whales and blue whales, despite known hybrids.</title>
        <authorList>
            <person name="Westbury M.V."/>
            <person name="Petersen B."/>
            <person name="Lorenzen E.D."/>
        </authorList>
    </citation>
    <scope>NUCLEOTIDE SEQUENCE [LARGE SCALE GENOMIC DNA]</scope>
    <source>
        <strain evidence="2">FinWhale-01</strain>
    </source>
</reference>
<proteinExistence type="predicted"/>
<evidence type="ECO:0000256" key="1">
    <source>
        <dbReference type="SAM" id="MobiDB-lite"/>
    </source>
</evidence>
<gene>
    <name evidence="2" type="ORF">E2I00_016091</name>
</gene>
<sequence>RNHFVLHRVQFQSRTQFVNGPRPFSKSSWSSSRFSCPEPVRFPSRKKSNSGQFLDPVRKKKGSKTLKGVMSNIDNISLLHAPLFNPIGSDISEFTPIKRSTSIPFDKDLGGIKLSSDEAFAQSIWATPLMLSTIVFFHNKSNQQRYLPLVPEDNSKFSETQKIGHKVTGGNSLSAVGSAAFTKTGMWPLRAAPKGVPQQNPETDRFVSANLRSLWADAAPGACPLLGLTHPSSSSTKRERSWRPLRSGGGETGEKVRTSVLGAFSPGDPVPVRDRHLGGTWSLETLLRLASQRSGLISQVATRRVASEARIRRRCTGAQPGCPAPAREEVPLTAPRARGTRPGRTPRRPPPQPSGPSLGREEELAGDIEAVQSLGAGARHLLPQLGRGSGAGRRSWEPSERLTFLLLFLTLFKAGDGSPASAPAGALGARCASSSESWKRVALRHSPAEMSAQSLLHSGLGSRLASSPRGPPPRANRLPSPRPLCSSFSTPSTPLEKSPSGSFHFDYEVPLGRSGLKKSMVWDLPSVLAGPGSGRSTILCSSGGGPNGIFASPRRWLQQRKFQSPPDSHGQPYVVWKS</sequence>
<feature type="non-terminal residue" evidence="2">
    <location>
        <position position="578"/>
    </location>
</feature>